<dbReference type="Gene3D" id="1.10.1200.10">
    <property type="entry name" value="ACP-like"/>
    <property type="match status" value="1"/>
</dbReference>
<dbReference type="InterPro" id="IPR050091">
    <property type="entry name" value="PKS_NRPS_Biosynth_Enz"/>
</dbReference>
<dbReference type="InterPro" id="IPR020806">
    <property type="entry name" value="PKS_PP-bd"/>
</dbReference>
<keyword evidence="4" id="KW-0045">Antibiotic biosynthesis</keyword>
<feature type="region of interest" description="Disordered" evidence="7">
    <location>
        <begin position="480"/>
        <end position="514"/>
    </location>
</feature>
<dbReference type="AlphaFoldDB" id="A0A4Z0FWB2"/>
<dbReference type="Pfam" id="PF02801">
    <property type="entry name" value="Ketoacyl-synt_C"/>
    <property type="match status" value="1"/>
</dbReference>
<dbReference type="Gene3D" id="3.40.366.10">
    <property type="entry name" value="Malonyl-Coenzyme A Acyl Carrier Protein, domain 2"/>
    <property type="match status" value="1"/>
</dbReference>
<dbReference type="PROSITE" id="PS00012">
    <property type="entry name" value="PHOSPHOPANTETHEINE"/>
    <property type="match status" value="1"/>
</dbReference>
<feature type="domain" description="Ketosynthase family 3 (KS3)" evidence="9">
    <location>
        <begin position="623"/>
        <end position="1049"/>
    </location>
</feature>
<keyword evidence="3 10" id="KW-0808">Transferase</keyword>
<dbReference type="Proteomes" id="UP000297948">
    <property type="component" value="Unassembled WGS sequence"/>
</dbReference>
<dbReference type="InterPro" id="IPR036736">
    <property type="entry name" value="ACP-like_sf"/>
</dbReference>
<dbReference type="SUPFAM" id="SSF55048">
    <property type="entry name" value="Probable ACP-binding domain of malonyl-CoA ACP transacylase"/>
    <property type="match status" value="1"/>
</dbReference>
<sequence length="1052" mass="109674">PPPSAAPSGGAECGSAASAGLPVGPESGTAASAAVPVPLSAAVPDALPAQAGRLAELLRAHPDIRPADAAHSAATTRTPLRSRAVVIAADRTELLAGLDALHRSEAHPAVVQGDALPGELAFLLPGQGSQRAAMGRELHGRHPVFATALDEVCAALDPRLTRPIREVLFAPAGSTEAGLLQHTAFTQPALFAVEVALYRLFEHWGVTPHHLLGHSVGELAAAHLAGVLSLPDAAALVAARGRLMQALPEGGAMVSVRASEQEVMASLDGTPGSLAIAAVNGPRSTVVSGDEDAVREVARLWRTKGRKTTRLRVSHAFHSPHMDGMLDDFREVVEGLTLRPPTRSVLSNLTGRPLTADQACSPEYWVRHARQAVRFDDGLRWLRDNGVHVLLDIGPDGSLAALSRHSLTDTPPGAAPTAVPIAALRSDRPEPEALTRALATLHAHGVAIDWEAVLHGRDARRIALPGYAFQRRRYWPEPAAADATGAAPPRRDQPAEDDAPSPADGTATAVSTVPPLARRLRGLSAAEQERATLDLVRAHAAAVLGHTAKEAVDPARTYRESGFDSLTAVELIERIAQATGLPLPATAVFDHPTPAALAHRLRALALGLPQDTLGGHAPDQAAGEPIAIVAMSCRLPGDVRSPEDLWRLAGDGVDAVSGFPTDRGWDLDALYHPDPDHPGTTYVRDGGFLHRAGDFDAEFFGISPREALAMDPQQRLLLETSWEAVERAGLDPAALRGDRVGVFVGATAQEYGPRMHEPTDGFDGYLLTGTTPSVASGRIAYTLGLEGPAVTVDTACSSSLVAVHLAARALGSGECTLALAGGATVMAGPGMFVEFSRQRGLAPDGRCKPFSADADGTAWAEGVGMVLLERLSDARDNGHPVLAVIRGSAINQDGASNGLSAPNGRAQQRVIRTALAAAGLTPADVDAVEAHGTGTPLGDPVEAQALLATYGQDRPKGRPLLLGSLKSNIGHAQAAAGVAGLIKTVMALRHGVLPKTLHLREPSPHIDWTTGALAPLTETTPWPALDRPRRAAVSSFGISGTNAHLILEQAAP</sequence>
<dbReference type="OrthoDB" id="9778690at2"/>
<evidence type="ECO:0000259" key="8">
    <source>
        <dbReference type="PROSITE" id="PS50075"/>
    </source>
</evidence>
<evidence type="ECO:0000256" key="2">
    <source>
        <dbReference type="ARBA" id="ARBA00022553"/>
    </source>
</evidence>
<evidence type="ECO:0000313" key="10">
    <source>
        <dbReference type="EMBL" id="TGA85819.1"/>
    </source>
</evidence>
<keyword evidence="5" id="KW-0511">Multifunctional enzyme</keyword>
<dbReference type="InterPro" id="IPR018201">
    <property type="entry name" value="Ketoacyl_synth_AS"/>
</dbReference>
<dbReference type="FunFam" id="3.40.47.10:FF:000019">
    <property type="entry name" value="Polyketide synthase type I"/>
    <property type="match status" value="1"/>
</dbReference>
<gene>
    <name evidence="10" type="ORF">E4099_30705</name>
</gene>
<dbReference type="InterPro" id="IPR016036">
    <property type="entry name" value="Malonyl_transacylase_ACP-bd"/>
</dbReference>
<evidence type="ECO:0000256" key="4">
    <source>
        <dbReference type="ARBA" id="ARBA00023194"/>
    </source>
</evidence>
<evidence type="ECO:0000313" key="11">
    <source>
        <dbReference type="Proteomes" id="UP000297948"/>
    </source>
</evidence>
<evidence type="ECO:0000259" key="9">
    <source>
        <dbReference type="PROSITE" id="PS52004"/>
    </source>
</evidence>
<keyword evidence="1" id="KW-0596">Phosphopantetheine</keyword>
<dbReference type="InterPro" id="IPR032821">
    <property type="entry name" value="PKS_assoc"/>
</dbReference>
<dbReference type="InterPro" id="IPR014031">
    <property type="entry name" value="Ketoacyl_synth_C"/>
</dbReference>
<accession>A0A4Z0FWB2</accession>
<dbReference type="SMART" id="SM00823">
    <property type="entry name" value="PKS_PP"/>
    <property type="match status" value="1"/>
</dbReference>
<dbReference type="Pfam" id="PF00109">
    <property type="entry name" value="ketoacyl-synt"/>
    <property type="match status" value="1"/>
</dbReference>
<evidence type="ECO:0000256" key="3">
    <source>
        <dbReference type="ARBA" id="ARBA00022679"/>
    </source>
</evidence>
<protein>
    <submittedName>
        <fullName evidence="10">Acyltransferase domain-containing protein</fullName>
    </submittedName>
</protein>
<dbReference type="Gene3D" id="3.30.70.3290">
    <property type="match status" value="1"/>
</dbReference>
<dbReference type="SUPFAM" id="SSF53901">
    <property type="entry name" value="Thiolase-like"/>
    <property type="match status" value="1"/>
</dbReference>
<dbReference type="PROSITE" id="PS00606">
    <property type="entry name" value="KS3_1"/>
    <property type="match status" value="1"/>
</dbReference>
<dbReference type="PROSITE" id="PS50075">
    <property type="entry name" value="CARRIER"/>
    <property type="match status" value="1"/>
</dbReference>
<dbReference type="PANTHER" id="PTHR43775:SF51">
    <property type="entry name" value="INACTIVE PHENOLPHTHIOCEROL SYNTHESIS POLYKETIDE SYNTHASE TYPE I PKS1-RELATED"/>
    <property type="match status" value="1"/>
</dbReference>
<dbReference type="GO" id="GO:0031177">
    <property type="term" value="F:phosphopantetheine binding"/>
    <property type="evidence" value="ECO:0007669"/>
    <property type="project" value="InterPro"/>
</dbReference>
<dbReference type="PANTHER" id="PTHR43775">
    <property type="entry name" value="FATTY ACID SYNTHASE"/>
    <property type="match status" value="1"/>
</dbReference>
<keyword evidence="11" id="KW-1185">Reference proteome</keyword>
<dbReference type="InterPro" id="IPR014043">
    <property type="entry name" value="Acyl_transferase_dom"/>
</dbReference>
<dbReference type="InterPro" id="IPR016035">
    <property type="entry name" value="Acyl_Trfase/lysoPLipase"/>
</dbReference>
<reference evidence="10 11" key="1">
    <citation type="submission" date="2019-03" db="EMBL/GenBank/DDBJ databases">
        <authorList>
            <person name="Gonzalez-Pimentel J.L."/>
        </authorList>
    </citation>
    <scope>NUCLEOTIDE SEQUENCE [LARGE SCALE GENOMIC DNA]</scope>
    <source>
        <strain evidence="10 11">JCM 31289</strain>
    </source>
</reference>
<name>A0A4Z0FWB2_9ACTN</name>
<feature type="region of interest" description="Disordered" evidence="7">
    <location>
        <begin position="1"/>
        <end position="31"/>
    </location>
</feature>
<dbReference type="SMART" id="SM00827">
    <property type="entry name" value="PKS_AT"/>
    <property type="match status" value="1"/>
</dbReference>
<dbReference type="FunFam" id="3.40.366.10:FF:000002">
    <property type="entry name" value="Probable polyketide synthase 2"/>
    <property type="match status" value="1"/>
</dbReference>
<dbReference type="Pfam" id="PF22621">
    <property type="entry name" value="CurL-like_PKS_C"/>
    <property type="match status" value="1"/>
</dbReference>
<dbReference type="GO" id="GO:0004315">
    <property type="term" value="F:3-oxoacyl-[acyl-carrier-protein] synthase activity"/>
    <property type="evidence" value="ECO:0007669"/>
    <property type="project" value="InterPro"/>
</dbReference>
<dbReference type="FunFam" id="1.10.1200.10:FF:000007">
    <property type="entry name" value="Probable polyketide synthase pks17"/>
    <property type="match status" value="1"/>
</dbReference>
<dbReference type="Pfam" id="PF00550">
    <property type="entry name" value="PP-binding"/>
    <property type="match status" value="1"/>
</dbReference>
<feature type="non-terminal residue" evidence="10">
    <location>
        <position position="1"/>
    </location>
</feature>
<dbReference type="Gene3D" id="3.40.47.10">
    <property type="match status" value="1"/>
</dbReference>
<dbReference type="GO" id="GO:0033068">
    <property type="term" value="P:macrolide biosynthetic process"/>
    <property type="evidence" value="ECO:0007669"/>
    <property type="project" value="UniProtKB-ARBA"/>
</dbReference>
<dbReference type="InterPro" id="IPR014030">
    <property type="entry name" value="Ketoacyl_synth_N"/>
</dbReference>
<comment type="caution">
    <text evidence="10">The sequence shown here is derived from an EMBL/GenBank/DDBJ whole genome shotgun (WGS) entry which is preliminary data.</text>
</comment>
<evidence type="ECO:0000256" key="5">
    <source>
        <dbReference type="ARBA" id="ARBA00023268"/>
    </source>
</evidence>
<feature type="domain" description="Carrier" evidence="8">
    <location>
        <begin position="530"/>
        <end position="605"/>
    </location>
</feature>
<organism evidence="10 11">
    <name type="scientific">Streptomyces palmae</name>
    <dbReference type="NCBI Taxonomy" id="1701085"/>
    <lineage>
        <taxon>Bacteria</taxon>
        <taxon>Bacillati</taxon>
        <taxon>Actinomycetota</taxon>
        <taxon>Actinomycetes</taxon>
        <taxon>Kitasatosporales</taxon>
        <taxon>Streptomycetaceae</taxon>
        <taxon>Streptomyces</taxon>
    </lineage>
</organism>
<dbReference type="InterPro" id="IPR001227">
    <property type="entry name" value="Ac_transferase_dom_sf"/>
</dbReference>
<evidence type="ECO:0000256" key="7">
    <source>
        <dbReference type="SAM" id="MobiDB-lite"/>
    </source>
</evidence>
<dbReference type="CDD" id="cd00833">
    <property type="entry name" value="PKS"/>
    <property type="match status" value="1"/>
</dbReference>
<dbReference type="InterPro" id="IPR009081">
    <property type="entry name" value="PP-bd_ACP"/>
</dbReference>
<evidence type="ECO:0000256" key="6">
    <source>
        <dbReference type="ARBA" id="ARBA00023315"/>
    </source>
</evidence>
<dbReference type="InterPro" id="IPR016039">
    <property type="entry name" value="Thiolase-like"/>
</dbReference>
<dbReference type="InterPro" id="IPR020841">
    <property type="entry name" value="PKS_Beta-ketoAc_synthase_dom"/>
</dbReference>
<dbReference type="SUPFAM" id="SSF47336">
    <property type="entry name" value="ACP-like"/>
    <property type="match status" value="1"/>
</dbReference>
<keyword evidence="2" id="KW-0597">Phosphoprotein</keyword>
<keyword evidence="6 10" id="KW-0012">Acyltransferase</keyword>
<dbReference type="SMART" id="SM01294">
    <property type="entry name" value="PKS_PP_betabranch"/>
    <property type="match status" value="1"/>
</dbReference>
<evidence type="ECO:0000256" key="1">
    <source>
        <dbReference type="ARBA" id="ARBA00022450"/>
    </source>
</evidence>
<dbReference type="InterPro" id="IPR006162">
    <property type="entry name" value="Ppantetheine_attach_site"/>
</dbReference>
<dbReference type="SUPFAM" id="SSF52151">
    <property type="entry name" value="FabD/lysophospholipase-like"/>
    <property type="match status" value="1"/>
</dbReference>
<dbReference type="GO" id="GO:0006633">
    <property type="term" value="P:fatty acid biosynthetic process"/>
    <property type="evidence" value="ECO:0007669"/>
    <property type="project" value="InterPro"/>
</dbReference>
<dbReference type="GO" id="GO:0004312">
    <property type="term" value="F:fatty acid synthase activity"/>
    <property type="evidence" value="ECO:0007669"/>
    <property type="project" value="TreeGrafter"/>
</dbReference>
<dbReference type="Pfam" id="PF00698">
    <property type="entry name" value="Acyl_transf_1"/>
    <property type="match status" value="1"/>
</dbReference>
<dbReference type="PROSITE" id="PS52004">
    <property type="entry name" value="KS3_2"/>
    <property type="match status" value="1"/>
</dbReference>
<dbReference type="SMART" id="SM00825">
    <property type="entry name" value="PKS_KS"/>
    <property type="match status" value="1"/>
</dbReference>
<feature type="compositionally biased region" description="Low complexity" evidence="7">
    <location>
        <begin position="1"/>
        <end position="20"/>
    </location>
</feature>
<feature type="non-terminal residue" evidence="10">
    <location>
        <position position="1052"/>
    </location>
</feature>
<dbReference type="Pfam" id="PF16197">
    <property type="entry name" value="KAsynt_C_assoc"/>
    <property type="match status" value="1"/>
</dbReference>
<proteinExistence type="predicted"/>
<dbReference type="EMBL" id="SRID01000549">
    <property type="protein sequence ID" value="TGA85819.1"/>
    <property type="molecule type" value="Genomic_DNA"/>
</dbReference>